<dbReference type="RefSeq" id="WP_204660457.1">
    <property type="nucleotide sequence ID" value="NZ_CP056775.1"/>
</dbReference>
<sequence length="165" mass="18385">MKRSVLCSVLKSKLFGKAIFASRKPNAVMPLQNDAELPLGIYPPSFDIVKMHRGEVNPWDGAAAAKSVSLKPLSELHKDKEACKKIHEHLTYGGTFEDVSRFDDDCPCTTLYGYNDDMCPDATQIEISDNGTICYLYYPHGKEKQDEIGNVFALVDFIRSLGYSA</sequence>
<evidence type="ECO:0000313" key="1">
    <source>
        <dbReference type="EMBL" id="QRQ99695.1"/>
    </source>
</evidence>
<proteinExistence type="predicted"/>
<dbReference type="EMBL" id="CP056775">
    <property type="protein sequence ID" value="QRQ99695.1"/>
    <property type="molecule type" value="Genomic_DNA"/>
</dbReference>
<reference evidence="1 2" key="1">
    <citation type="submission" date="2020-06" db="EMBL/GenBank/DDBJ databases">
        <title>Dyadobacter sandarakinus sp. nov., isolated from the soil of the Arctic Yellow River Station.</title>
        <authorList>
            <person name="Zhang Y."/>
            <person name="Peng F."/>
        </authorList>
    </citation>
    <scope>NUCLEOTIDE SEQUENCE [LARGE SCALE GENOMIC DNA]</scope>
    <source>
        <strain evidence="1 2">Q3-56</strain>
    </source>
</reference>
<protein>
    <submittedName>
        <fullName evidence="1">Uncharacterized protein</fullName>
    </submittedName>
</protein>
<accession>A0ABX7I0W9</accession>
<keyword evidence="2" id="KW-1185">Reference proteome</keyword>
<organism evidence="1 2">
    <name type="scientific">Dyadobacter sandarakinus</name>
    <dbReference type="NCBI Taxonomy" id="2747268"/>
    <lineage>
        <taxon>Bacteria</taxon>
        <taxon>Pseudomonadati</taxon>
        <taxon>Bacteroidota</taxon>
        <taxon>Cytophagia</taxon>
        <taxon>Cytophagales</taxon>
        <taxon>Spirosomataceae</taxon>
        <taxon>Dyadobacter</taxon>
    </lineage>
</organism>
<gene>
    <name evidence="1" type="ORF">HWI92_01580</name>
</gene>
<dbReference type="Proteomes" id="UP000612680">
    <property type="component" value="Chromosome"/>
</dbReference>
<evidence type="ECO:0000313" key="2">
    <source>
        <dbReference type="Proteomes" id="UP000612680"/>
    </source>
</evidence>
<name>A0ABX7I0W9_9BACT</name>